<dbReference type="InterPro" id="IPR022628">
    <property type="entry name" value="S-AdoMet_synt_N"/>
</dbReference>
<dbReference type="NCBIfam" id="TIGR01034">
    <property type="entry name" value="metK"/>
    <property type="match status" value="1"/>
</dbReference>
<evidence type="ECO:0000313" key="16">
    <source>
        <dbReference type="EMBL" id="KDN22576.1"/>
    </source>
</evidence>
<dbReference type="GO" id="GO:0000287">
    <property type="term" value="F:magnesium ion binding"/>
    <property type="evidence" value="ECO:0007669"/>
    <property type="project" value="UniProtKB-UniRule"/>
</dbReference>
<evidence type="ECO:0000259" key="14">
    <source>
        <dbReference type="Pfam" id="PF02772"/>
    </source>
</evidence>
<evidence type="ECO:0000256" key="8">
    <source>
        <dbReference type="ARBA" id="ARBA00022842"/>
    </source>
</evidence>
<feature type="binding site" evidence="10">
    <location>
        <position position="13"/>
    </location>
    <ligand>
        <name>Mg(2+)</name>
        <dbReference type="ChEBI" id="CHEBI:18420"/>
    </ligand>
</feature>
<feature type="binding site" evidence="10">
    <location>
        <position position="247"/>
    </location>
    <ligand>
        <name>L-methionine</name>
        <dbReference type="ChEBI" id="CHEBI:57844"/>
        <note>ligand shared between two neighboring subunits</note>
    </ligand>
</feature>
<comment type="cofactor">
    <cofactor evidence="10">
        <name>Mg(2+)</name>
        <dbReference type="ChEBI" id="CHEBI:18420"/>
    </cofactor>
    <text evidence="10">Binds 2 divalent ions per subunit.</text>
</comment>
<accession>A0A066U536</accession>
<evidence type="ECO:0000256" key="3">
    <source>
        <dbReference type="ARBA" id="ARBA00022563"/>
    </source>
</evidence>
<feature type="binding site" description="in other chain" evidence="10">
    <location>
        <begin position="170"/>
        <end position="172"/>
    </location>
    <ligand>
        <name>ATP</name>
        <dbReference type="ChEBI" id="CHEBI:30616"/>
        <note>ligand shared between two neighboring subunits</note>
    </ligand>
</feature>
<dbReference type="GO" id="GO:0006730">
    <property type="term" value="P:one-carbon metabolic process"/>
    <property type="evidence" value="ECO:0007669"/>
    <property type="project" value="UniProtKB-KW"/>
</dbReference>
<reference evidence="16 17" key="1">
    <citation type="submission" date="2014-05" db="EMBL/GenBank/DDBJ databases">
        <title>Draft genome sequence of Amycolatopsis rifamycinica DSM 46095.</title>
        <authorList>
            <person name="Lal R."/>
            <person name="Saxena A."/>
            <person name="Kumari R."/>
            <person name="Mukherjee U."/>
            <person name="Singh P."/>
            <person name="Sangwan N."/>
            <person name="Mahato N.K."/>
        </authorList>
    </citation>
    <scope>NUCLEOTIDE SEQUENCE [LARGE SCALE GENOMIC DNA]</scope>
    <source>
        <strain evidence="16 17">DSM 46095</strain>
    </source>
</reference>
<evidence type="ECO:0000256" key="2">
    <source>
        <dbReference type="ARBA" id="ARBA00009685"/>
    </source>
</evidence>
<comment type="cofactor">
    <cofactor evidence="10">
        <name>K(+)</name>
        <dbReference type="ChEBI" id="CHEBI:29103"/>
    </cofactor>
    <text evidence="10">Binds 1 potassium ion per subunit.</text>
</comment>
<dbReference type="InterPro" id="IPR022636">
    <property type="entry name" value="S-AdoMet_synthetase_sfam"/>
</dbReference>
<feature type="binding site" evidence="10">
    <location>
        <position position="274"/>
    </location>
    <ligand>
        <name>ATP</name>
        <dbReference type="ChEBI" id="CHEBI:30616"/>
        <note>ligand shared between two neighboring subunits</note>
    </ligand>
</feature>
<name>A0A066U536_9PSEU</name>
<dbReference type="Pfam" id="PF02772">
    <property type="entry name" value="S-AdoMet_synt_M"/>
    <property type="match status" value="1"/>
</dbReference>
<keyword evidence="9 10" id="KW-0630">Potassium</keyword>
<dbReference type="STRING" id="287986.DV20_08570"/>
<dbReference type="GO" id="GO:0004478">
    <property type="term" value="F:methionine adenosyltransferase activity"/>
    <property type="evidence" value="ECO:0007669"/>
    <property type="project" value="UniProtKB-UniRule"/>
</dbReference>
<dbReference type="Pfam" id="PF00438">
    <property type="entry name" value="S-AdoMet_synt_N"/>
    <property type="match status" value="1"/>
</dbReference>
<dbReference type="GO" id="GO:0005737">
    <property type="term" value="C:cytoplasm"/>
    <property type="evidence" value="ECO:0007669"/>
    <property type="project" value="UniProtKB-SubCell"/>
</dbReference>
<dbReference type="InterPro" id="IPR022631">
    <property type="entry name" value="ADOMET_SYNTHASE_CS"/>
</dbReference>
<evidence type="ECO:0000256" key="12">
    <source>
        <dbReference type="RuleBase" id="RU004462"/>
    </source>
</evidence>
<dbReference type="InterPro" id="IPR022629">
    <property type="entry name" value="S-AdoMet_synt_central"/>
</dbReference>
<feature type="binding site" evidence="10">
    <location>
        <position position="270"/>
    </location>
    <ligand>
        <name>ATP</name>
        <dbReference type="ChEBI" id="CHEBI:30616"/>
        <note>ligand shared between two neighboring subunits</note>
    </ligand>
</feature>
<dbReference type="Gene3D" id="3.30.300.10">
    <property type="match status" value="3"/>
</dbReference>
<dbReference type="CDD" id="cd18079">
    <property type="entry name" value="S-AdoMet_synt"/>
    <property type="match status" value="1"/>
</dbReference>
<dbReference type="PROSITE" id="PS00377">
    <property type="entry name" value="ADOMET_SYNTHASE_2"/>
    <property type="match status" value="1"/>
</dbReference>
<keyword evidence="17" id="KW-1185">Reference proteome</keyword>
<keyword evidence="6 10" id="KW-0547">Nucleotide-binding</keyword>
<comment type="similarity">
    <text evidence="2 10 12">Belongs to the AdoMet synthase family.</text>
</comment>
<evidence type="ECO:0000256" key="7">
    <source>
        <dbReference type="ARBA" id="ARBA00022840"/>
    </source>
</evidence>
<dbReference type="InterPro" id="IPR022630">
    <property type="entry name" value="S-AdoMet_synt_C"/>
</dbReference>
<keyword evidence="3 10" id="KW-0554">One-carbon metabolism</keyword>
<dbReference type="OrthoDB" id="9801686at2"/>
<evidence type="ECO:0000256" key="6">
    <source>
        <dbReference type="ARBA" id="ARBA00022741"/>
    </source>
</evidence>
<feature type="domain" description="S-adenosylmethionine synthetase N-terminal" evidence="13">
    <location>
        <begin position="1"/>
        <end position="97"/>
    </location>
</feature>
<feature type="binding site" description="in other chain" evidence="10">
    <location>
        <position position="278"/>
    </location>
    <ligand>
        <name>L-methionine</name>
        <dbReference type="ChEBI" id="CHEBI:57844"/>
        <note>ligand shared between two neighboring subunits</note>
    </ligand>
</feature>
<feature type="binding site" evidence="10">
    <location>
        <position position="39"/>
    </location>
    <ligand>
        <name>K(+)</name>
        <dbReference type="ChEBI" id="CHEBI:29103"/>
    </ligand>
</feature>
<dbReference type="HAMAP" id="MF_00086">
    <property type="entry name" value="S_AdoMet_synth1"/>
    <property type="match status" value="1"/>
</dbReference>
<feature type="domain" description="S-adenosylmethionine synthetase C-terminal" evidence="15">
    <location>
        <begin position="241"/>
        <end position="380"/>
    </location>
</feature>
<comment type="catalytic activity">
    <reaction evidence="10">
        <text>L-methionine + ATP + H2O = S-adenosyl-L-methionine + phosphate + diphosphate</text>
        <dbReference type="Rhea" id="RHEA:21080"/>
        <dbReference type="ChEBI" id="CHEBI:15377"/>
        <dbReference type="ChEBI" id="CHEBI:30616"/>
        <dbReference type="ChEBI" id="CHEBI:33019"/>
        <dbReference type="ChEBI" id="CHEBI:43474"/>
        <dbReference type="ChEBI" id="CHEBI:57844"/>
        <dbReference type="ChEBI" id="CHEBI:59789"/>
        <dbReference type="EC" id="2.5.1.6"/>
    </reaction>
</comment>
<sequence>MFTSESVTEGHPDKMCDAISDAVLDSLLAEDPRSRVAVETLVTTGQVHVAGEVTTEAYADIPSLVREVILRIGYDSSAKGFDGNSCGVNVAIGAQSPDIAQGVDAAYETRVDDIDDEIGKQGAGDQGLMFGYACTDTPELMPMPIALAHRLARRLTEVRKSGLMPYLRPDGKTQVTIGYQGDRPVTLDTIVVSAQHAEGIDPDHLLAPDVRTHVIGPVTEGLDLDDAGLRVLVNPTGRFVVGGPMGDAGLTGRKIIVDTYGGFARHGGGAFSGKDPSKVDRSAAYAMRWVAKNAVAAGLATRMEVQVAYAIGKAAPVGLFVETFGTETVDPAKIQQAVAEVFDLRPAAIIRELDLLRPLYAPTAAYGHFGRPDLDLPWERTDRVEDLRRATGL</sequence>
<dbReference type="EC" id="2.5.1.6" evidence="10"/>
<dbReference type="eggNOG" id="COG0192">
    <property type="taxonomic scope" value="Bacteria"/>
</dbReference>
<feature type="binding site" evidence="10">
    <location>
        <position position="247"/>
    </location>
    <ligand>
        <name>ATP</name>
        <dbReference type="ChEBI" id="CHEBI:30616"/>
        <note>ligand shared between two neighboring subunits</note>
    </ligand>
</feature>
<evidence type="ECO:0000256" key="11">
    <source>
        <dbReference type="RuleBase" id="RU000542"/>
    </source>
</evidence>
<dbReference type="UniPathway" id="UPA00315">
    <property type="reaction ID" value="UER00080"/>
</dbReference>
<evidence type="ECO:0000313" key="17">
    <source>
        <dbReference type="Proteomes" id="UP000027345"/>
    </source>
</evidence>
<comment type="subunit">
    <text evidence="10">Homotetramer; dimer of dimers.</text>
</comment>
<dbReference type="InterPro" id="IPR002133">
    <property type="entry name" value="S-AdoMet_synthetase"/>
</dbReference>
<keyword evidence="8 10" id="KW-0460">Magnesium</keyword>
<evidence type="ECO:0000256" key="9">
    <source>
        <dbReference type="ARBA" id="ARBA00022958"/>
    </source>
</evidence>
<comment type="caution">
    <text evidence="16">The sequence shown here is derived from an EMBL/GenBank/DDBJ whole genome shotgun (WGS) entry which is preliminary data.</text>
</comment>
<dbReference type="Proteomes" id="UP000027345">
    <property type="component" value="Unassembled WGS sequence"/>
</dbReference>
<comment type="function">
    <text evidence="10">Catalyzes the formation of S-adenosylmethionine (AdoMet) from methionine and ATP. The overall synthetic reaction is composed of two sequential steps, AdoMet formation and the subsequent tripolyphosphate hydrolysis which occurs prior to release of AdoMet from the enzyme.</text>
</comment>
<organism evidence="16 17">
    <name type="scientific">Amycolatopsis rifamycinica</name>
    <dbReference type="NCBI Taxonomy" id="287986"/>
    <lineage>
        <taxon>Bacteria</taxon>
        <taxon>Bacillati</taxon>
        <taxon>Actinomycetota</taxon>
        <taxon>Actinomycetes</taxon>
        <taxon>Pseudonocardiales</taxon>
        <taxon>Pseudonocardiaceae</taxon>
        <taxon>Amycolatopsis</taxon>
    </lineage>
</organism>
<comment type="subcellular location">
    <subcellularLocation>
        <location evidence="10 11">Cytoplasm</location>
    </subcellularLocation>
</comment>
<dbReference type="AlphaFoldDB" id="A0A066U536"/>
<feature type="binding site" description="in other chain" evidence="10">
    <location>
        <position position="52"/>
    </location>
    <ligand>
        <name>L-methionine</name>
        <dbReference type="ChEBI" id="CHEBI:57844"/>
        <note>ligand shared between two neighboring subunits</note>
    </ligand>
</feature>
<keyword evidence="10" id="KW-0963">Cytoplasm</keyword>
<feature type="domain" description="S-adenosylmethionine synthetase central" evidence="14">
    <location>
        <begin position="120"/>
        <end position="239"/>
    </location>
</feature>
<keyword evidence="7 10" id="KW-0067">ATP-binding</keyword>
<evidence type="ECO:0000259" key="13">
    <source>
        <dbReference type="Pfam" id="PF00438"/>
    </source>
</evidence>
<evidence type="ECO:0000256" key="4">
    <source>
        <dbReference type="ARBA" id="ARBA00022679"/>
    </source>
</evidence>
<feature type="region of interest" description="Flexible loop" evidence="10">
    <location>
        <begin position="95"/>
        <end position="105"/>
    </location>
</feature>
<protein>
    <recommendedName>
        <fullName evidence="10">S-adenosylmethionine synthase</fullName>
        <shortName evidence="10">AdoMet synthase</shortName>
        <ecNumber evidence="10">2.5.1.6</ecNumber>
    </recommendedName>
    <alternativeName>
        <fullName evidence="10">MAT</fullName>
    </alternativeName>
    <alternativeName>
        <fullName evidence="10">Methionine adenosyltransferase</fullName>
    </alternativeName>
</protein>
<gene>
    <name evidence="10" type="primary">metK</name>
    <name evidence="16" type="ORF">DV20_08570</name>
</gene>
<feature type="binding site" description="in other chain" evidence="10">
    <location>
        <begin position="253"/>
        <end position="254"/>
    </location>
    <ligand>
        <name>ATP</name>
        <dbReference type="ChEBI" id="CHEBI:30616"/>
        <note>ligand shared between two neighboring subunits</note>
    </ligand>
</feature>
<feature type="binding site" description="in other chain" evidence="10">
    <location>
        <position position="11"/>
    </location>
    <ligand>
        <name>ATP</name>
        <dbReference type="ChEBI" id="CHEBI:30616"/>
        <note>ligand shared between two neighboring subunits</note>
    </ligand>
</feature>
<dbReference type="GO" id="GO:0006556">
    <property type="term" value="P:S-adenosylmethionine biosynthetic process"/>
    <property type="evidence" value="ECO:0007669"/>
    <property type="project" value="UniProtKB-UniRule"/>
</dbReference>
<keyword evidence="4 10" id="KW-0808">Transferase</keyword>
<proteinExistence type="inferred from homology"/>
<evidence type="ECO:0000256" key="1">
    <source>
        <dbReference type="ARBA" id="ARBA00005224"/>
    </source>
</evidence>
<comment type="pathway">
    <text evidence="1 10">Amino-acid biosynthesis; S-adenosyl-L-methionine biosynthesis; S-adenosyl-L-methionine from L-methionine: step 1/1.</text>
</comment>
<dbReference type="SUPFAM" id="SSF55973">
    <property type="entry name" value="S-adenosylmethionine synthetase"/>
    <property type="match status" value="3"/>
</dbReference>
<dbReference type="GO" id="GO:0005524">
    <property type="term" value="F:ATP binding"/>
    <property type="evidence" value="ECO:0007669"/>
    <property type="project" value="UniProtKB-UniRule"/>
</dbReference>
<evidence type="ECO:0000256" key="10">
    <source>
        <dbReference type="HAMAP-Rule" id="MF_00086"/>
    </source>
</evidence>
<dbReference type="PANTHER" id="PTHR11964">
    <property type="entry name" value="S-ADENOSYLMETHIONINE SYNTHETASE"/>
    <property type="match status" value="1"/>
</dbReference>
<feature type="binding site" description="in other chain" evidence="10">
    <location>
        <begin position="238"/>
        <end position="239"/>
    </location>
    <ligand>
        <name>ATP</name>
        <dbReference type="ChEBI" id="CHEBI:30616"/>
        <note>ligand shared between two neighboring subunits</note>
    </ligand>
</feature>
<dbReference type="PIRSF" id="PIRSF000497">
    <property type="entry name" value="MAT"/>
    <property type="match status" value="1"/>
</dbReference>
<keyword evidence="5 10" id="KW-0479">Metal-binding</keyword>
<dbReference type="PROSITE" id="PS00376">
    <property type="entry name" value="ADOMET_SYNTHASE_1"/>
    <property type="match status" value="1"/>
</dbReference>
<dbReference type="Pfam" id="PF02773">
    <property type="entry name" value="S-AdoMet_synt_C"/>
    <property type="match status" value="1"/>
</dbReference>
<evidence type="ECO:0000259" key="15">
    <source>
        <dbReference type="Pfam" id="PF02773"/>
    </source>
</evidence>
<evidence type="ECO:0000256" key="5">
    <source>
        <dbReference type="ARBA" id="ARBA00022723"/>
    </source>
</evidence>
<feature type="binding site" description="in other chain" evidence="10">
    <location>
        <position position="95"/>
    </location>
    <ligand>
        <name>L-methionine</name>
        <dbReference type="ChEBI" id="CHEBI:57844"/>
        <note>ligand shared between two neighboring subunits</note>
    </ligand>
</feature>
<dbReference type="EMBL" id="JMQI01000016">
    <property type="protein sequence ID" value="KDN22576.1"/>
    <property type="molecule type" value="Genomic_DNA"/>
</dbReference>
<dbReference type="FunFam" id="3.30.300.10:FF:000003">
    <property type="entry name" value="S-adenosylmethionine synthase"/>
    <property type="match status" value="1"/>
</dbReference>